<keyword evidence="5 9" id="KW-0999">Mitochondrion inner membrane</keyword>
<comment type="function">
    <text evidence="9">Mediates the uptake of pyruvate into mitochondria.</text>
</comment>
<dbReference type="InterPro" id="IPR005336">
    <property type="entry name" value="MPC"/>
</dbReference>
<dbReference type="EMBL" id="UIVT01000002">
    <property type="protein sequence ID" value="SVP90911.1"/>
    <property type="molecule type" value="Genomic_DNA"/>
</dbReference>
<reference evidence="11" key="1">
    <citation type="submission" date="2018-07" db="EMBL/GenBank/DDBJ databases">
        <authorList>
            <person name="Quirk P.G."/>
            <person name="Krulwich T.A."/>
        </authorList>
    </citation>
    <scope>NUCLEOTIDE SEQUENCE</scope>
    <source>
        <strain evidence="11">Anand</strain>
    </source>
</reference>
<evidence type="ECO:0000256" key="7">
    <source>
        <dbReference type="ARBA" id="ARBA00023128"/>
    </source>
</evidence>
<dbReference type="PANTHER" id="PTHR14154">
    <property type="entry name" value="UPF0041 BRAIN PROTEIN 44-RELATED"/>
    <property type="match status" value="1"/>
</dbReference>
<name>A0A3B0MVE0_THEAN</name>
<feature type="transmembrane region" description="Helical" evidence="9">
    <location>
        <begin position="12"/>
        <end position="29"/>
    </location>
</feature>
<comment type="similarity">
    <text evidence="2 9">Belongs to the mitochondrial pyruvate carrier (MPC) (TC 2.A.105) family.</text>
</comment>
<protein>
    <recommendedName>
        <fullName evidence="9">Mitochondrial pyruvate carrier</fullName>
    </recommendedName>
</protein>
<feature type="transmembrane region" description="Helical" evidence="9">
    <location>
        <begin position="41"/>
        <end position="58"/>
    </location>
</feature>
<evidence type="ECO:0000313" key="10">
    <source>
        <dbReference type="EMBL" id="SVP90911.1"/>
    </source>
</evidence>
<accession>A0A3B0MVE0</accession>
<evidence type="ECO:0000256" key="1">
    <source>
        <dbReference type="ARBA" id="ARBA00004448"/>
    </source>
</evidence>
<evidence type="ECO:0000256" key="2">
    <source>
        <dbReference type="ARBA" id="ARBA00006416"/>
    </source>
</evidence>
<keyword evidence="6 9" id="KW-1133">Transmembrane helix</keyword>
<evidence type="ECO:0000256" key="5">
    <source>
        <dbReference type="ARBA" id="ARBA00022792"/>
    </source>
</evidence>
<dbReference type="GO" id="GO:0005743">
    <property type="term" value="C:mitochondrial inner membrane"/>
    <property type="evidence" value="ECO:0007669"/>
    <property type="project" value="UniProtKB-SubCell"/>
</dbReference>
<dbReference type="EMBL" id="UIVS01000002">
    <property type="protein sequence ID" value="SVP91510.1"/>
    <property type="molecule type" value="Genomic_DNA"/>
</dbReference>
<evidence type="ECO:0000256" key="9">
    <source>
        <dbReference type="RuleBase" id="RU363100"/>
    </source>
</evidence>
<evidence type="ECO:0000256" key="4">
    <source>
        <dbReference type="ARBA" id="ARBA00022692"/>
    </source>
</evidence>
<evidence type="ECO:0000256" key="3">
    <source>
        <dbReference type="ARBA" id="ARBA00022448"/>
    </source>
</evidence>
<keyword evidence="3 9" id="KW-0813">Transport</keyword>
<keyword evidence="4 9" id="KW-0812">Transmembrane</keyword>
<comment type="subcellular location">
    <subcellularLocation>
        <location evidence="1 9">Mitochondrion inner membrane</location>
        <topology evidence="1 9">Multi-pass membrane protein</topology>
    </subcellularLocation>
</comment>
<keyword evidence="8 9" id="KW-0472">Membrane</keyword>
<organism evidence="11">
    <name type="scientific">Theileria annulata</name>
    <dbReference type="NCBI Taxonomy" id="5874"/>
    <lineage>
        <taxon>Eukaryota</taxon>
        <taxon>Sar</taxon>
        <taxon>Alveolata</taxon>
        <taxon>Apicomplexa</taxon>
        <taxon>Aconoidasida</taxon>
        <taxon>Piroplasmida</taxon>
        <taxon>Theileriidae</taxon>
        <taxon>Theileria</taxon>
    </lineage>
</organism>
<dbReference type="GO" id="GO:0006850">
    <property type="term" value="P:pyruvate import into mitochondria"/>
    <property type="evidence" value="ECO:0007669"/>
    <property type="project" value="InterPro"/>
</dbReference>
<proteinExistence type="inferred from homology"/>
<evidence type="ECO:0000313" key="11">
    <source>
        <dbReference type="EMBL" id="SVP91510.1"/>
    </source>
</evidence>
<dbReference type="Pfam" id="PF03650">
    <property type="entry name" value="MPC"/>
    <property type="match status" value="1"/>
</dbReference>
<keyword evidence="7 9" id="KW-0496">Mitochondrion</keyword>
<gene>
    <name evidence="10" type="ORF">TAT_000162200</name>
    <name evidence="11" type="ORF">TAV_000162400</name>
</gene>
<dbReference type="AlphaFoldDB" id="A0A3B0MVE0"/>
<evidence type="ECO:0000256" key="6">
    <source>
        <dbReference type="ARBA" id="ARBA00022989"/>
    </source>
</evidence>
<evidence type="ECO:0000256" key="8">
    <source>
        <dbReference type="ARBA" id="ARBA00023136"/>
    </source>
</evidence>
<sequence>MKPKNYFLSSHFWGPVANWGFVIAGLTEVKKNPEYISPKMTGVLCIYSILFMRFSLVVKPRNLLLFSCHLCNSSVQGFNFFRHYLYKRKKKLESIAS</sequence>